<proteinExistence type="predicted"/>
<organism evidence="1">
    <name type="scientific">Siphoviridae sp. ctGuJ10</name>
    <dbReference type="NCBI Taxonomy" id="2825418"/>
    <lineage>
        <taxon>Viruses</taxon>
        <taxon>Duplodnaviria</taxon>
        <taxon>Heunggongvirae</taxon>
        <taxon>Uroviricota</taxon>
        <taxon>Caudoviricetes</taxon>
    </lineage>
</organism>
<reference evidence="1" key="1">
    <citation type="journal article" date="2021" name="Proc. Natl. Acad. Sci. U.S.A.">
        <title>A Catalog of Tens of Thousands of Viruses from Human Metagenomes Reveals Hidden Associations with Chronic Diseases.</title>
        <authorList>
            <person name="Tisza M.J."/>
            <person name="Buck C.B."/>
        </authorList>
    </citation>
    <scope>NUCLEOTIDE SEQUENCE</scope>
    <source>
        <strain evidence="1">CtGuJ10</strain>
    </source>
</reference>
<sequence length="68" mass="8146">MLITKEEFHDFENAQNVKLTYNILDTSRMSRTRWKLTSLDINKYIYIADHYMELKNKYGGNTNANNVR</sequence>
<protein>
    <submittedName>
        <fullName evidence="1">Uncharacterized protein</fullName>
    </submittedName>
</protein>
<evidence type="ECO:0000313" key="1">
    <source>
        <dbReference type="EMBL" id="DAE10130.1"/>
    </source>
</evidence>
<accession>A0A8S5PTD7</accession>
<dbReference type="EMBL" id="BK015503">
    <property type="protein sequence ID" value="DAE10130.1"/>
    <property type="molecule type" value="Genomic_DNA"/>
</dbReference>
<name>A0A8S5PTD7_9CAUD</name>